<protein>
    <submittedName>
        <fullName evidence="1">DUF3486 family protein</fullName>
    </submittedName>
</protein>
<dbReference type="RefSeq" id="WP_190977754.1">
    <property type="nucleotide sequence ID" value="NZ_CP061568.1"/>
</dbReference>
<sequence length="182" mass="19870">MARESSIDLLNAEDKTWLDKRFMDQGFCGYEEIANILQERGYNVSKSSVHRYGQKLEHKLAAVQASTQAAMMIADAAPDDSDMRSSAVLSLVQTELFNALIALQESENPDADPADRIMLMAKAGKGIAEISKASVNQKKWESEVKDRVQAAAKAVDKIAKKGGLSAETAAEIRKQILGIVDK</sequence>
<dbReference type="Proteomes" id="UP000516672">
    <property type="component" value="Chromosome"/>
</dbReference>
<evidence type="ECO:0000313" key="1">
    <source>
        <dbReference type="EMBL" id="QOD72381.1"/>
    </source>
</evidence>
<accession>A0A7H2UHD4</accession>
<dbReference type="AlphaFoldDB" id="A0A7H2UHD4"/>
<dbReference type="EMBL" id="CP061828">
    <property type="protein sequence ID" value="QOD72381.1"/>
    <property type="molecule type" value="Genomic_DNA"/>
</dbReference>
<dbReference type="InterPro" id="IPR021874">
    <property type="entry name" value="Phage_Mu_Gp27"/>
</dbReference>
<dbReference type="Pfam" id="PF11985">
    <property type="entry name" value="Phage_Mu_Gp27"/>
    <property type="match status" value="1"/>
</dbReference>
<gene>
    <name evidence="1" type="ORF">IC779_15015</name>
</gene>
<evidence type="ECO:0000313" key="2">
    <source>
        <dbReference type="Proteomes" id="UP000516672"/>
    </source>
</evidence>
<reference evidence="1 2" key="1">
    <citation type="submission" date="2020-09" db="EMBL/GenBank/DDBJ databases">
        <authorList>
            <person name="Chen F.-J."/>
            <person name="Lee Y.-T."/>
        </authorList>
    </citation>
    <scope>NUCLEOTIDE SEQUENCE [LARGE SCALE GENOMIC DNA]</scope>
    <source>
        <strain evidence="1 2">AS42</strain>
    </source>
</reference>
<organism evidence="1 2">
    <name type="scientific">Acinetobacter seifertii</name>
    <dbReference type="NCBI Taxonomy" id="1530123"/>
    <lineage>
        <taxon>Bacteria</taxon>
        <taxon>Pseudomonadati</taxon>
        <taxon>Pseudomonadota</taxon>
        <taxon>Gammaproteobacteria</taxon>
        <taxon>Moraxellales</taxon>
        <taxon>Moraxellaceae</taxon>
        <taxon>Acinetobacter</taxon>
        <taxon>Acinetobacter calcoaceticus/baumannii complex</taxon>
    </lineage>
</organism>
<reference evidence="2" key="2">
    <citation type="submission" date="2020-10" db="EMBL/GenBank/DDBJ databases">
        <title>Clinical and molecular characterization of Acinetobacter seifertii in Taiwan.</title>
        <authorList>
            <person name="Li L.-H."/>
            <person name="Yang Y.-S."/>
            <person name="Sun J.-R."/>
            <person name="Huang T.-W."/>
            <person name="Huang W.-C."/>
            <person name="Wang Y.-C."/>
            <person name="Kuo T.-H."/>
            <person name="Kuo S.-C."/>
            <person name="Chen T.-L."/>
        </authorList>
    </citation>
    <scope>NUCLEOTIDE SEQUENCE [LARGE SCALE GENOMIC DNA]</scope>
    <source>
        <strain evidence="2">AS42</strain>
    </source>
</reference>
<proteinExistence type="predicted"/>
<name>A0A7H2UHD4_9GAMM</name>